<evidence type="ECO:0000256" key="5">
    <source>
        <dbReference type="ARBA" id="ARBA00035462"/>
    </source>
</evidence>
<dbReference type="GO" id="GO:1990904">
    <property type="term" value="C:ribonucleoprotein complex"/>
    <property type="evidence" value="ECO:0007669"/>
    <property type="project" value="UniProtKB-KW"/>
</dbReference>
<evidence type="ECO:0000313" key="7">
    <source>
        <dbReference type="Proteomes" id="UP000034097"/>
    </source>
</evidence>
<comment type="caution">
    <text evidence="6">The sequence shown here is derived from an EMBL/GenBank/DDBJ whole genome shotgun (WGS) entry which is preliminary data.</text>
</comment>
<evidence type="ECO:0000256" key="1">
    <source>
        <dbReference type="ARBA" id="ARBA00010528"/>
    </source>
</evidence>
<evidence type="ECO:0000256" key="2">
    <source>
        <dbReference type="ARBA" id="ARBA00022980"/>
    </source>
</evidence>
<dbReference type="InterPro" id="IPR013005">
    <property type="entry name" value="Ribosomal_uL4-like"/>
</dbReference>
<comment type="similarity">
    <text evidence="1">Belongs to the universal ribosomal protein uL4 family.</text>
</comment>
<accession>A0A0G1GXT0</accession>
<evidence type="ECO:0000256" key="3">
    <source>
        <dbReference type="ARBA" id="ARBA00023274"/>
    </source>
</evidence>
<dbReference type="Gene3D" id="3.40.1370.10">
    <property type="match status" value="2"/>
</dbReference>
<dbReference type="PATRIC" id="fig|1618402.3.peg.89"/>
<sequence length="182" mass="19523">MPTKKTTATTTTAPDFSVFNVEVSPSLISQAIYIYQANSHRGVAKVKTRGEVTASTRKIYKQKGTGNARHGAKSAPIFVGGGVVFGPTRLSLLDSKELKDKSTKKAIKLLPEGYDKQKTSLVHFGDTPELLKSLSNVKGLTLLAANRLNAYKVAQSGKVILTATALDYLGKKVSLVKKATTK</sequence>
<keyword evidence="2 6" id="KW-0689">Ribosomal protein</keyword>
<dbReference type="GO" id="GO:0003735">
    <property type="term" value="F:structural constituent of ribosome"/>
    <property type="evidence" value="ECO:0007669"/>
    <property type="project" value="InterPro"/>
</dbReference>
<dbReference type="EMBL" id="LCHQ01000002">
    <property type="protein sequence ID" value="KKT39440.1"/>
    <property type="molecule type" value="Genomic_DNA"/>
</dbReference>
<organism evidence="6 7">
    <name type="scientific">Candidatus Collierbacteria bacterium GW2011_GWF1_44_12</name>
    <dbReference type="NCBI Taxonomy" id="1618402"/>
    <lineage>
        <taxon>Bacteria</taxon>
        <taxon>Candidatus Collieribacteriota</taxon>
    </lineage>
</organism>
<evidence type="ECO:0000313" key="6">
    <source>
        <dbReference type="EMBL" id="KKT39440.1"/>
    </source>
</evidence>
<dbReference type="InterPro" id="IPR002136">
    <property type="entry name" value="Ribosomal_uL4"/>
</dbReference>
<gene>
    <name evidence="6" type="ORF">UW26_C0002G0030</name>
</gene>
<proteinExistence type="inferred from homology"/>
<keyword evidence="3" id="KW-0687">Ribonucleoprotein</keyword>
<protein>
    <recommendedName>
        <fullName evidence="4">Large ribosomal subunit protein uL4</fullName>
    </recommendedName>
    <alternativeName>
        <fullName evidence="5">50S ribosomal protein L4</fullName>
    </alternativeName>
</protein>
<dbReference type="GO" id="GO:0006412">
    <property type="term" value="P:translation"/>
    <property type="evidence" value="ECO:0007669"/>
    <property type="project" value="InterPro"/>
</dbReference>
<dbReference type="Pfam" id="PF00573">
    <property type="entry name" value="Ribosomal_L4"/>
    <property type="match status" value="2"/>
</dbReference>
<reference evidence="6 7" key="1">
    <citation type="journal article" date="2015" name="Nature">
        <title>rRNA introns, odd ribosomes, and small enigmatic genomes across a large radiation of phyla.</title>
        <authorList>
            <person name="Brown C.T."/>
            <person name="Hug L.A."/>
            <person name="Thomas B.C."/>
            <person name="Sharon I."/>
            <person name="Castelle C.J."/>
            <person name="Singh A."/>
            <person name="Wilkins M.J."/>
            <person name="Williams K.H."/>
            <person name="Banfield J.F."/>
        </authorList>
    </citation>
    <scope>NUCLEOTIDE SEQUENCE [LARGE SCALE GENOMIC DNA]</scope>
</reference>
<dbReference type="PANTHER" id="PTHR10746">
    <property type="entry name" value="50S RIBOSOMAL PROTEIN L4"/>
    <property type="match status" value="1"/>
</dbReference>
<dbReference type="GO" id="GO:0005840">
    <property type="term" value="C:ribosome"/>
    <property type="evidence" value="ECO:0007669"/>
    <property type="project" value="UniProtKB-KW"/>
</dbReference>
<evidence type="ECO:0000256" key="4">
    <source>
        <dbReference type="ARBA" id="ARBA00035244"/>
    </source>
</evidence>
<dbReference type="PANTHER" id="PTHR10746:SF6">
    <property type="entry name" value="LARGE RIBOSOMAL SUBUNIT PROTEIN UL4M"/>
    <property type="match status" value="1"/>
</dbReference>
<dbReference type="InterPro" id="IPR023574">
    <property type="entry name" value="Ribosomal_uL4_dom_sf"/>
</dbReference>
<dbReference type="Proteomes" id="UP000034097">
    <property type="component" value="Unassembled WGS sequence"/>
</dbReference>
<name>A0A0G1GXT0_9BACT</name>
<dbReference type="AlphaFoldDB" id="A0A0G1GXT0"/>
<dbReference type="SUPFAM" id="SSF52166">
    <property type="entry name" value="Ribosomal protein L4"/>
    <property type="match status" value="1"/>
</dbReference>